<proteinExistence type="predicted"/>
<dbReference type="RefSeq" id="WP_092072993.1">
    <property type="nucleotide sequence ID" value="NZ_QSQN01000046.1"/>
</dbReference>
<sequence>MEKYEGPILEYDDGEGGGDLIQPMCCNTAVVGGVYAAVVAWDAVGAVNWAGYLNGIVYVNAGVIACD</sequence>
<gene>
    <name evidence="1" type="ORF">DXD17_13160</name>
</gene>
<dbReference type="EMBL" id="QSQN01000046">
    <property type="protein sequence ID" value="RGK37129.1"/>
    <property type="molecule type" value="Genomic_DNA"/>
</dbReference>
<name>A0A3E4LHV7_9FIRM</name>
<dbReference type="AlphaFoldDB" id="A0A3E4LHV7"/>
<comment type="caution">
    <text evidence="1">The sequence shown here is derived from an EMBL/GenBank/DDBJ whole genome shotgun (WGS) entry which is preliminary data.</text>
</comment>
<accession>A0A3E4LHV7</accession>
<evidence type="ECO:0000313" key="1">
    <source>
        <dbReference type="EMBL" id="RGK37129.1"/>
    </source>
</evidence>
<evidence type="ECO:0000313" key="2">
    <source>
        <dbReference type="Proteomes" id="UP000260793"/>
    </source>
</evidence>
<reference evidence="1 2" key="1">
    <citation type="submission" date="2018-08" db="EMBL/GenBank/DDBJ databases">
        <title>A genome reference for cultivated species of the human gut microbiota.</title>
        <authorList>
            <person name="Zou Y."/>
            <person name="Xue W."/>
            <person name="Luo G."/>
        </authorList>
    </citation>
    <scope>NUCLEOTIDE SEQUENCE [LARGE SCALE GENOMIC DNA]</scope>
    <source>
        <strain evidence="1 2">TF11-7</strain>
    </source>
</reference>
<protein>
    <submittedName>
        <fullName evidence="1">Uncharacterized protein</fullName>
    </submittedName>
</protein>
<dbReference type="Proteomes" id="UP000260793">
    <property type="component" value="Unassembled WGS sequence"/>
</dbReference>
<organism evidence="1 2">
    <name type="scientific">[Ruminococcus] lactaris</name>
    <dbReference type="NCBI Taxonomy" id="46228"/>
    <lineage>
        <taxon>Bacteria</taxon>
        <taxon>Bacillati</taxon>
        <taxon>Bacillota</taxon>
        <taxon>Clostridia</taxon>
        <taxon>Lachnospirales</taxon>
        <taxon>Lachnospiraceae</taxon>
        <taxon>Mediterraneibacter</taxon>
    </lineage>
</organism>